<protein>
    <submittedName>
        <fullName evidence="8">MFS transporter, ACS family, D-galactonate transporter</fullName>
    </submittedName>
</protein>
<evidence type="ECO:0000313" key="8">
    <source>
        <dbReference type="EMBL" id="SHN87617.1"/>
    </source>
</evidence>
<proteinExistence type="predicted"/>
<dbReference type="GO" id="GO:0022857">
    <property type="term" value="F:transmembrane transporter activity"/>
    <property type="evidence" value="ECO:0007669"/>
    <property type="project" value="InterPro"/>
</dbReference>
<dbReference type="STRING" id="1121395.SAMN02745215_04933"/>
<evidence type="ECO:0000256" key="4">
    <source>
        <dbReference type="ARBA" id="ARBA00022989"/>
    </source>
</evidence>
<evidence type="ECO:0000259" key="7">
    <source>
        <dbReference type="PROSITE" id="PS50850"/>
    </source>
</evidence>
<feature type="transmembrane region" description="Helical" evidence="6">
    <location>
        <begin position="350"/>
        <end position="367"/>
    </location>
</feature>
<feature type="transmembrane region" description="Helical" evidence="6">
    <location>
        <begin position="163"/>
        <end position="183"/>
    </location>
</feature>
<evidence type="ECO:0000313" key="9">
    <source>
        <dbReference type="Proteomes" id="UP000184010"/>
    </source>
</evidence>
<feature type="transmembrane region" description="Helical" evidence="6">
    <location>
        <begin position="139"/>
        <end position="157"/>
    </location>
</feature>
<dbReference type="PANTHER" id="PTHR11662:SF399">
    <property type="entry name" value="FI19708P1-RELATED"/>
    <property type="match status" value="1"/>
</dbReference>
<dbReference type="InterPro" id="IPR020846">
    <property type="entry name" value="MFS_dom"/>
</dbReference>
<dbReference type="Pfam" id="PF07690">
    <property type="entry name" value="MFS_1"/>
    <property type="match status" value="1"/>
</dbReference>
<dbReference type="PANTHER" id="PTHR11662">
    <property type="entry name" value="SOLUTE CARRIER FAMILY 17"/>
    <property type="match status" value="1"/>
</dbReference>
<feature type="transmembrane region" description="Helical" evidence="6">
    <location>
        <begin position="44"/>
        <end position="63"/>
    </location>
</feature>
<evidence type="ECO:0000256" key="3">
    <source>
        <dbReference type="ARBA" id="ARBA00022692"/>
    </source>
</evidence>
<keyword evidence="9" id="KW-1185">Reference proteome</keyword>
<keyword evidence="3 6" id="KW-0812">Transmembrane</keyword>
<feature type="transmembrane region" description="Helical" evidence="6">
    <location>
        <begin position="373"/>
        <end position="394"/>
    </location>
</feature>
<dbReference type="RefSeq" id="WP_072775018.1">
    <property type="nucleotide sequence ID" value="NZ_FRDN01000020.1"/>
</dbReference>
<dbReference type="InterPro" id="IPR050382">
    <property type="entry name" value="MFS_Na/Anion_cotransporter"/>
</dbReference>
<feature type="transmembrane region" description="Helical" evidence="6">
    <location>
        <begin position="249"/>
        <end position="273"/>
    </location>
</feature>
<evidence type="ECO:0000256" key="1">
    <source>
        <dbReference type="ARBA" id="ARBA00004651"/>
    </source>
</evidence>
<dbReference type="InterPro" id="IPR036259">
    <property type="entry name" value="MFS_trans_sf"/>
</dbReference>
<sequence length="404" mass="44806">MTKGKKMYLLILICLLFLISYLDRVIISITAPSIMEEFKFDAGTMGLIFSAFAYPYALLQMVGGSLGDKFGPRKVLTGLMTWWSLFCIATGQAWNFISLFVYRVAFGLGEAGGFPVATRALRGLFGQEKNGFLQGLTHACSRFGGAIAPPIVVFLMLKWNWRAPFFLLGAIGLVWAILFWVSFREETSSDAEEKKKAEKLPWKALLGSRNMWMLVFTDFCYGYSLWIYLTWMPSYLTGVREFTIMKMGFYASLPLTLGIFGDLIGGWVSDFMFKVNGNLRMARRIPIAIAFPTASLFVWFGLNTNSGIAAVWLLAGAFFFLELANANLWATAMDVGGKKFSGSASGMMNTGFGIAGIVSPIVFGYLLEYTGSWSYPFYVGVGLLLLGTIAIFMVDPTKSLDTQE</sequence>
<gene>
    <name evidence="8" type="ORF">SAMN02745215_04933</name>
</gene>
<dbReference type="InterPro" id="IPR011701">
    <property type="entry name" value="MFS"/>
</dbReference>
<dbReference type="CDD" id="cd17319">
    <property type="entry name" value="MFS_ExuT_GudP_like"/>
    <property type="match status" value="1"/>
</dbReference>
<dbReference type="GO" id="GO:0005886">
    <property type="term" value="C:plasma membrane"/>
    <property type="evidence" value="ECO:0007669"/>
    <property type="project" value="UniProtKB-SubCell"/>
</dbReference>
<keyword evidence="5 6" id="KW-0472">Membrane</keyword>
<dbReference type="SUPFAM" id="SSF103473">
    <property type="entry name" value="MFS general substrate transporter"/>
    <property type="match status" value="1"/>
</dbReference>
<feature type="transmembrane region" description="Helical" evidence="6">
    <location>
        <begin position="308"/>
        <end position="329"/>
    </location>
</feature>
<dbReference type="Gene3D" id="1.20.1250.20">
    <property type="entry name" value="MFS general substrate transporter like domains"/>
    <property type="match status" value="2"/>
</dbReference>
<reference evidence="9" key="1">
    <citation type="submission" date="2016-12" db="EMBL/GenBank/DDBJ databases">
        <authorList>
            <person name="Varghese N."/>
            <person name="Submissions S."/>
        </authorList>
    </citation>
    <scope>NUCLEOTIDE SEQUENCE [LARGE SCALE GENOMIC DNA]</scope>
    <source>
        <strain evidence="9">DSM 11544</strain>
    </source>
</reference>
<dbReference type="EMBL" id="FRDN01000020">
    <property type="protein sequence ID" value="SHN87617.1"/>
    <property type="molecule type" value="Genomic_DNA"/>
</dbReference>
<dbReference type="Proteomes" id="UP000184010">
    <property type="component" value="Unassembled WGS sequence"/>
</dbReference>
<evidence type="ECO:0000256" key="5">
    <source>
        <dbReference type="ARBA" id="ARBA00023136"/>
    </source>
</evidence>
<name>A0A1M7UXH6_9FIRM</name>
<accession>A0A1M7UXH6</accession>
<keyword evidence="2" id="KW-0813">Transport</keyword>
<feature type="domain" description="Major facilitator superfamily (MFS) profile" evidence="7">
    <location>
        <begin position="9"/>
        <end position="399"/>
    </location>
</feature>
<evidence type="ECO:0000256" key="6">
    <source>
        <dbReference type="SAM" id="Phobius"/>
    </source>
</evidence>
<dbReference type="AlphaFoldDB" id="A0A1M7UXH6"/>
<dbReference type="PROSITE" id="PS50850">
    <property type="entry name" value="MFS"/>
    <property type="match status" value="1"/>
</dbReference>
<feature type="transmembrane region" description="Helical" evidence="6">
    <location>
        <begin position="75"/>
        <end position="94"/>
    </location>
</feature>
<feature type="transmembrane region" description="Helical" evidence="6">
    <location>
        <begin position="204"/>
        <end position="229"/>
    </location>
</feature>
<organism evidence="8 9">
    <name type="scientific">Desulfitobacterium chlororespirans DSM 11544</name>
    <dbReference type="NCBI Taxonomy" id="1121395"/>
    <lineage>
        <taxon>Bacteria</taxon>
        <taxon>Bacillati</taxon>
        <taxon>Bacillota</taxon>
        <taxon>Clostridia</taxon>
        <taxon>Eubacteriales</taxon>
        <taxon>Desulfitobacteriaceae</taxon>
        <taxon>Desulfitobacterium</taxon>
    </lineage>
</organism>
<comment type="subcellular location">
    <subcellularLocation>
        <location evidence="1">Cell membrane</location>
        <topology evidence="1">Multi-pass membrane protein</topology>
    </subcellularLocation>
</comment>
<feature type="transmembrane region" description="Helical" evidence="6">
    <location>
        <begin position="285"/>
        <end position="302"/>
    </location>
</feature>
<keyword evidence="4 6" id="KW-1133">Transmembrane helix</keyword>
<evidence type="ECO:0000256" key="2">
    <source>
        <dbReference type="ARBA" id="ARBA00022448"/>
    </source>
</evidence>